<organism evidence="3 4">
    <name type="scientific">Streptomyces incanus</name>
    <dbReference type="NCBI Taxonomy" id="887453"/>
    <lineage>
        <taxon>Bacteria</taxon>
        <taxon>Bacillati</taxon>
        <taxon>Actinomycetota</taxon>
        <taxon>Actinomycetes</taxon>
        <taxon>Kitasatosporales</taxon>
        <taxon>Streptomycetaceae</taxon>
        <taxon>Streptomyces</taxon>
    </lineage>
</organism>
<dbReference type="Proteomes" id="UP001596183">
    <property type="component" value="Unassembled WGS sequence"/>
</dbReference>
<keyword evidence="2" id="KW-0732">Signal</keyword>
<evidence type="ECO:0000313" key="4">
    <source>
        <dbReference type="Proteomes" id="UP001596183"/>
    </source>
</evidence>
<sequence>MRRLTGTLGMLIALAATLPVAHPAHAQDLDCADFTYREEAQALFHLDRGDPDRPDEDQGPDDNVACEALPRRGGSLTSSTSAPRPAATTAASPTPTAPATPATPLASTRAPLVTAPATVAPTHGVEGGLGVSSAAGPNDWDTGVGPAFAAGVLATTGYRVKRRRS</sequence>
<keyword evidence="4" id="KW-1185">Reference proteome</keyword>
<dbReference type="EMBL" id="JBHSPC010000126">
    <property type="protein sequence ID" value="MFC5674798.1"/>
    <property type="molecule type" value="Genomic_DNA"/>
</dbReference>
<feature type="region of interest" description="Disordered" evidence="1">
    <location>
        <begin position="47"/>
        <end position="139"/>
    </location>
</feature>
<dbReference type="RefSeq" id="WP_381219037.1">
    <property type="nucleotide sequence ID" value="NZ_JBHSPC010000126.1"/>
</dbReference>
<feature type="chain" id="PRO_5045103015" evidence="2">
    <location>
        <begin position="27"/>
        <end position="165"/>
    </location>
</feature>
<gene>
    <name evidence="3" type="ORF">ACFP2V_33475</name>
</gene>
<protein>
    <submittedName>
        <fullName evidence="3">Excalibur calcium-binding protein</fullName>
    </submittedName>
</protein>
<evidence type="ECO:0000256" key="2">
    <source>
        <dbReference type="SAM" id="SignalP"/>
    </source>
</evidence>
<reference evidence="4" key="1">
    <citation type="journal article" date="2019" name="Int. J. Syst. Evol. Microbiol.">
        <title>The Global Catalogue of Microorganisms (GCM) 10K type strain sequencing project: providing services to taxonomists for standard genome sequencing and annotation.</title>
        <authorList>
            <consortium name="The Broad Institute Genomics Platform"/>
            <consortium name="The Broad Institute Genome Sequencing Center for Infectious Disease"/>
            <person name="Wu L."/>
            <person name="Ma J."/>
        </authorList>
    </citation>
    <scope>NUCLEOTIDE SEQUENCE [LARGE SCALE GENOMIC DNA]</scope>
    <source>
        <strain evidence="4">JCM 13852</strain>
    </source>
</reference>
<accession>A0ABW0XYJ9</accession>
<name>A0ABW0XYJ9_9ACTN</name>
<evidence type="ECO:0000256" key="1">
    <source>
        <dbReference type="SAM" id="MobiDB-lite"/>
    </source>
</evidence>
<evidence type="ECO:0000313" key="3">
    <source>
        <dbReference type="EMBL" id="MFC5674798.1"/>
    </source>
</evidence>
<comment type="caution">
    <text evidence="3">The sequence shown here is derived from an EMBL/GenBank/DDBJ whole genome shotgun (WGS) entry which is preliminary data.</text>
</comment>
<feature type="compositionally biased region" description="Low complexity" evidence="1">
    <location>
        <begin position="75"/>
        <end position="122"/>
    </location>
</feature>
<feature type="signal peptide" evidence="2">
    <location>
        <begin position="1"/>
        <end position="26"/>
    </location>
</feature>
<proteinExistence type="predicted"/>